<dbReference type="AlphaFoldDB" id="A0A6C0IRC9"/>
<organism evidence="1">
    <name type="scientific">viral metagenome</name>
    <dbReference type="NCBI Taxonomy" id="1070528"/>
    <lineage>
        <taxon>unclassified sequences</taxon>
        <taxon>metagenomes</taxon>
        <taxon>organismal metagenomes</taxon>
    </lineage>
</organism>
<evidence type="ECO:0000313" key="1">
    <source>
        <dbReference type="EMBL" id="QHT95065.1"/>
    </source>
</evidence>
<accession>A0A6C0IRC9</accession>
<dbReference type="EMBL" id="MN740234">
    <property type="protein sequence ID" value="QHT95065.1"/>
    <property type="molecule type" value="Genomic_DNA"/>
</dbReference>
<name>A0A6C0IRC9_9ZZZZ</name>
<protein>
    <submittedName>
        <fullName evidence="1">Uncharacterized protein</fullName>
    </submittedName>
</protein>
<reference evidence="1" key="1">
    <citation type="journal article" date="2020" name="Nature">
        <title>Giant virus diversity and host interactions through global metagenomics.</title>
        <authorList>
            <person name="Schulz F."/>
            <person name="Roux S."/>
            <person name="Paez-Espino D."/>
            <person name="Jungbluth S."/>
            <person name="Walsh D.A."/>
            <person name="Denef V.J."/>
            <person name="McMahon K.D."/>
            <person name="Konstantinidis K.T."/>
            <person name="Eloe-Fadrosh E.A."/>
            <person name="Kyrpides N.C."/>
            <person name="Woyke T."/>
        </authorList>
    </citation>
    <scope>NUCLEOTIDE SEQUENCE</scope>
    <source>
        <strain evidence="1">GVMAG-M-3300024261-37</strain>
    </source>
</reference>
<proteinExistence type="predicted"/>
<sequence length="76" mass="9149">MNINIDDDDIENQLFQEWLDEDNFLNENDPDVRYKLCKYYNSILEIVKKAGYTINNKKEFKNELATMIYKLSYAKT</sequence>